<proteinExistence type="predicted"/>
<name>A0ABX8XJE9_9ACTN</name>
<keyword evidence="2" id="KW-1185">Reference proteome</keyword>
<accession>A0ABX8XJE9</accession>
<dbReference type="InterPro" id="IPR004304">
    <property type="entry name" value="FmdA_AmdA"/>
</dbReference>
<protein>
    <submittedName>
        <fullName evidence="1">Acetamidase/formamidase family protein</fullName>
    </submittedName>
</protein>
<dbReference type="EMBL" id="CP080647">
    <property type="protein sequence ID" value="QYX75894.1"/>
    <property type="molecule type" value="Genomic_DNA"/>
</dbReference>
<gene>
    <name evidence="1" type="ORF">K1J60_04635</name>
</gene>
<dbReference type="PANTHER" id="PTHR31891">
    <property type="entry name" value="FORMAMIDASE C869.04-RELATED"/>
    <property type="match status" value="1"/>
</dbReference>
<dbReference type="PANTHER" id="PTHR31891:SF1">
    <property type="entry name" value="FORMAMIDASE C869.04-RELATED"/>
    <property type="match status" value="1"/>
</dbReference>
<organism evidence="1 2">
    <name type="scientific">Streptomyces akebiae</name>
    <dbReference type="NCBI Taxonomy" id="2865673"/>
    <lineage>
        <taxon>Bacteria</taxon>
        <taxon>Bacillati</taxon>
        <taxon>Actinomycetota</taxon>
        <taxon>Actinomycetes</taxon>
        <taxon>Kitasatosporales</taxon>
        <taxon>Streptomycetaceae</taxon>
        <taxon>Streptomyces</taxon>
    </lineage>
</organism>
<dbReference type="Pfam" id="PF03069">
    <property type="entry name" value="FmdA_AmdA"/>
    <property type="match status" value="2"/>
</dbReference>
<reference evidence="1 2" key="1">
    <citation type="submission" date="2021-08" db="EMBL/GenBank/DDBJ databases">
        <authorList>
            <person name="Ping M."/>
        </authorList>
    </citation>
    <scope>NUCLEOTIDE SEQUENCE [LARGE SCALE GENOMIC DNA]</scope>
    <source>
        <strain evidence="1 2">MG28</strain>
    </source>
</reference>
<dbReference type="Proteomes" id="UP000827138">
    <property type="component" value="Chromosome"/>
</dbReference>
<sequence>MTVTDSPLLDVAATGFPILQPHHGVIASTTYVPATSGNTLWGRLPCEADSPCAVVQPGSVITVDTISHEGVLEDQGRNPREFFGRYGVSGSHVLDDAQQVADSGMPHDFDDDGPHLVTGPIAVAGARPGDLLAVTVLDLTPRVPYGLVSARHGFGALPGEMPSLPGPVVTFATAHVDRHGAWGRIAVDPSDSARGSLRFPLRPFLGVMGVAVPGEERPHSVPPGRHGGNIDVSLLGEGATLFLPVQVDDALVYFGDPHFAQGDGEVALTAFEASLRATVKLEVVPGGAALRPGHGRVAPFAETDDYLVPIGLDEDLNEAMRDCVRCALDLLATDYGIDRHLAMAYLSAAGDFAVSQVVDGVKGVHGKIRKSDFREVCRPR</sequence>
<evidence type="ECO:0000313" key="2">
    <source>
        <dbReference type="Proteomes" id="UP000827138"/>
    </source>
</evidence>
<dbReference type="SUPFAM" id="SSF141130">
    <property type="entry name" value="Acetamidase/Formamidase-like"/>
    <property type="match status" value="1"/>
</dbReference>
<dbReference type="Gene3D" id="3.10.28.20">
    <property type="entry name" value="Acetamidase/Formamidase-like domains"/>
    <property type="match status" value="1"/>
</dbReference>
<dbReference type="Gene3D" id="2.60.120.580">
    <property type="entry name" value="Acetamidase/Formamidase-like domains"/>
    <property type="match status" value="2"/>
</dbReference>
<evidence type="ECO:0000313" key="1">
    <source>
        <dbReference type="EMBL" id="QYX75894.1"/>
    </source>
</evidence>
<dbReference type="RefSeq" id="WP_220645043.1">
    <property type="nucleotide sequence ID" value="NZ_CP080647.1"/>
</dbReference>